<evidence type="ECO:0000259" key="1">
    <source>
        <dbReference type="Pfam" id="PF12762"/>
    </source>
</evidence>
<dbReference type="PANTHER" id="PTHR47163:SF2">
    <property type="entry name" value="SI:DKEY-17M8.2"/>
    <property type="match status" value="1"/>
</dbReference>
<dbReference type="WBParaSite" id="ACRNAN_scaffold10931.g29288.t1">
    <property type="protein sequence ID" value="ACRNAN_scaffold10931.g29288.t1"/>
    <property type="gene ID" value="ACRNAN_scaffold10931.g29288"/>
</dbReference>
<evidence type="ECO:0000313" key="3">
    <source>
        <dbReference type="WBParaSite" id="ACRNAN_scaffold10931.g29288.t1"/>
    </source>
</evidence>
<proteinExistence type="predicted"/>
<protein>
    <submittedName>
        <fullName evidence="3">ISXO2-like transposase domain-containing protein</fullName>
    </submittedName>
</protein>
<organism evidence="2 3">
    <name type="scientific">Acrobeloides nanus</name>
    <dbReference type="NCBI Taxonomy" id="290746"/>
    <lineage>
        <taxon>Eukaryota</taxon>
        <taxon>Metazoa</taxon>
        <taxon>Ecdysozoa</taxon>
        <taxon>Nematoda</taxon>
        <taxon>Chromadorea</taxon>
        <taxon>Rhabditida</taxon>
        <taxon>Tylenchina</taxon>
        <taxon>Cephalobomorpha</taxon>
        <taxon>Cephaloboidea</taxon>
        <taxon>Cephalobidae</taxon>
        <taxon>Acrobeloides</taxon>
    </lineage>
</organism>
<dbReference type="InterPro" id="IPR053164">
    <property type="entry name" value="IS1016-like_transposase"/>
</dbReference>
<dbReference type="Proteomes" id="UP000887540">
    <property type="component" value="Unplaced"/>
</dbReference>
<reference evidence="3" key="1">
    <citation type="submission" date="2022-11" db="UniProtKB">
        <authorList>
            <consortium name="WormBaseParasite"/>
        </authorList>
    </citation>
    <scope>IDENTIFICATION</scope>
</reference>
<accession>A0A914CI56</accession>
<dbReference type="PANTHER" id="PTHR47163">
    <property type="entry name" value="DDE_TNP_IS1595 DOMAIN-CONTAINING PROTEIN"/>
    <property type="match status" value="1"/>
</dbReference>
<evidence type="ECO:0000313" key="2">
    <source>
        <dbReference type="Proteomes" id="UP000887540"/>
    </source>
</evidence>
<name>A0A914CI56_9BILA</name>
<dbReference type="Pfam" id="PF12762">
    <property type="entry name" value="DDE_Tnp_IS1595"/>
    <property type="match status" value="1"/>
</dbReference>
<keyword evidence="2" id="KW-1185">Reference proteome</keyword>
<feature type="domain" description="ISXO2-like transposase" evidence="1">
    <location>
        <begin position="2"/>
        <end position="51"/>
    </location>
</feature>
<dbReference type="InterPro" id="IPR024445">
    <property type="entry name" value="Tnp_ISXO2-like"/>
</dbReference>
<dbReference type="AlphaFoldDB" id="A0A914CI56"/>
<sequence length="73" mass="8804">MRYFYVERRNTATLLPLIHRYVAPGTTIYNDEWRAYTTLNQLGYSHEAWNKHYQIRPGIFEELLKLVAKVYPL</sequence>